<dbReference type="InterPro" id="IPR035959">
    <property type="entry name" value="RutC-like_sf"/>
</dbReference>
<evidence type="ECO:0000313" key="2">
    <source>
        <dbReference type="Proteomes" id="UP001207228"/>
    </source>
</evidence>
<dbReference type="SUPFAM" id="SSF55298">
    <property type="entry name" value="YjgF-like"/>
    <property type="match status" value="1"/>
</dbReference>
<sequence length="143" mass="15835">MKRQNISFGAVWEDVVGYSRAVRVGNTIEVAGTTATNGDTVVGRGSPYEQTKYILRQIERALQQAGATMKDVVRTRLYVTDIGHWEEIGRAHHEVFKDIKPAASMVQVAGLINPEHLVEIEATAILNPDADFISHSTEPYNEV</sequence>
<dbReference type="Proteomes" id="UP001207228">
    <property type="component" value="Unassembled WGS sequence"/>
</dbReference>
<dbReference type="EMBL" id="JAPFQO010000003">
    <property type="protein sequence ID" value="MCX2739424.1"/>
    <property type="molecule type" value="Genomic_DNA"/>
</dbReference>
<organism evidence="1 2">
    <name type="scientific">Pontibacter anaerobius</name>
    <dbReference type="NCBI Taxonomy" id="2993940"/>
    <lineage>
        <taxon>Bacteria</taxon>
        <taxon>Pseudomonadati</taxon>
        <taxon>Bacteroidota</taxon>
        <taxon>Cytophagia</taxon>
        <taxon>Cytophagales</taxon>
        <taxon>Hymenobacteraceae</taxon>
        <taxon>Pontibacter</taxon>
    </lineage>
</organism>
<proteinExistence type="predicted"/>
<dbReference type="PANTHER" id="PTHR43857:SF1">
    <property type="entry name" value="YJGH FAMILY PROTEIN"/>
    <property type="match status" value="1"/>
</dbReference>
<dbReference type="RefSeq" id="WP_266051489.1">
    <property type="nucleotide sequence ID" value="NZ_JAPFQO010000003.1"/>
</dbReference>
<dbReference type="CDD" id="cd06154">
    <property type="entry name" value="YjgF_YER057c_UK114_like_6"/>
    <property type="match status" value="1"/>
</dbReference>
<name>A0ABT3RC41_9BACT</name>
<dbReference type="Pfam" id="PF01042">
    <property type="entry name" value="Ribonuc_L-PSP"/>
    <property type="match status" value="1"/>
</dbReference>
<dbReference type="Gene3D" id="3.30.1330.40">
    <property type="entry name" value="RutC-like"/>
    <property type="match status" value="1"/>
</dbReference>
<keyword evidence="2" id="KW-1185">Reference proteome</keyword>
<reference evidence="1 2" key="1">
    <citation type="submission" date="2022-11" db="EMBL/GenBank/DDBJ databases">
        <title>The characterization of three novel Bacteroidetes species and genomic analysis of their roles in tidal elemental geochemical cycles.</title>
        <authorList>
            <person name="Ma K.-J."/>
        </authorList>
    </citation>
    <scope>NUCLEOTIDE SEQUENCE [LARGE SCALE GENOMIC DNA]</scope>
    <source>
        <strain evidence="1 2">M82</strain>
    </source>
</reference>
<evidence type="ECO:0000313" key="1">
    <source>
        <dbReference type="EMBL" id="MCX2739424.1"/>
    </source>
</evidence>
<dbReference type="PANTHER" id="PTHR43857">
    <property type="entry name" value="BLR7761 PROTEIN"/>
    <property type="match status" value="1"/>
</dbReference>
<gene>
    <name evidence="1" type="ORF">OO017_05660</name>
</gene>
<protein>
    <submittedName>
        <fullName evidence="1">RidA family protein</fullName>
    </submittedName>
</protein>
<dbReference type="InterPro" id="IPR006175">
    <property type="entry name" value="YjgF/YER057c/UK114"/>
</dbReference>
<accession>A0ABT3RC41</accession>
<comment type="caution">
    <text evidence="1">The sequence shown here is derived from an EMBL/GenBank/DDBJ whole genome shotgun (WGS) entry which is preliminary data.</text>
</comment>